<accession>A0A0D9WY02</accession>
<reference evidence="2" key="3">
    <citation type="submission" date="2015-04" db="UniProtKB">
        <authorList>
            <consortium name="EnsemblPlants"/>
        </authorList>
    </citation>
    <scope>IDENTIFICATION</scope>
</reference>
<protein>
    <submittedName>
        <fullName evidence="2">Uncharacterized protein</fullName>
    </submittedName>
</protein>
<dbReference type="HOGENOM" id="CLU_2674677_0_0_1"/>
<organism evidence="2 3">
    <name type="scientific">Leersia perrieri</name>
    <dbReference type="NCBI Taxonomy" id="77586"/>
    <lineage>
        <taxon>Eukaryota</taxon>
        <taxon>Viridiplantae</taxon>
        <taxon>Streptophyta</taxon>
        <taxon>Embryophyta</taxon>
        <taxon>Tracheophyta</taxon>
        <taxon>Spermatophyta</taxon>
        <taxon>Magnoliopsida</taxon>
        <taxon>Liliopsida</taxon>
        <taxon>Poales</taxon>
        <taxon>Poaceae</taxon>
        <taxon>BOP clade</taxon>
        <taxon>Oryzoideae</taxon>
        <taxon>Oryzeae</taxon>
        <taxon>Oryzinae</taxon>
        <taxon>Leersia</taxon>
    </lineage>
</organism>
<reference evidence="2 3" key="1">
    <citation type="submission" date="2012-08" db="EMBL/GenBank/DDBJ databases">
        <title>Oryza genome evolution.</title>
        <authorList>
            <person name="Wing R.A."/>
        </authorList>
    </citation>
    <scope>NUCLEOTIDE SEQUENCE</scope>
</reference>
<evidence type="ECO:0000313" key="3">
    <source>
        <dbReference type="Proteomes" id="UP000032180"/>
    </source>
</evidence>
<proteinExistence type="predicted"/>
<name>A0A0D9WY02_9ORYZ</name>
<sequence length="75" mass="8144">MATMPKEREGQSDDAKHGSDDCVEVDAPNPQDITKYFSLLSVLSQMGAPNLLGGLSNYVNSIGNAFTLQEVWVQN</sequence>
<feature type="region of interest" description="Disordered" evidence="1">
    <location>
        <begin position="1"/>
        <end position="22"/>
    </location>
</feature>
<dbReference type="AlphaFoldDB" id="A0A0D9WY02"/>
<evidence type="ECO:0000256" key="1">
    <source>
        <dbReference type="SAM" id="MobiDB-lite"/>
    </source>
</evidence>
<keyword evidence="3" id="KW-1185">Reference proteome</keyword>
<dbReference type="Gramene" id="LPERR07G09790.1">
    <property type="protein sequence ID" value="LPERR07G09790.1"/>
    <property type="gene ID" value="LPERR07G09790"/>
</dbReference>
<dbReference type="EnsemblPlants" id="LPERR07G09790.1">
    <property type="protein sequence ID" value="LPERR07G09790.1"/>
    <property type="gene ID" value="LPERR07G09790"/>
</dbReference>
<evidence type="ECO:0000313" key="2">
    <source>
        <dbReference type="EnsemblPlants" id="LPERR07G09790.1"/>
    </source>
</evidence>
<feature type="compositionally biased region" description="Basic and acidic residues" evidence="1">
    <location>
        <begin position="1"/>
        <end position="20"/>
    </location>
</feature>
<dbReference type="Proteomes" id="UP000032180">
    <property type="component" value="Chromosome 7"/>
</dbReference>
<reference evidence="3" key="2">
    <citation type="submission" date="2013-12" db="EMBL/GenBank/DDBJ databases">
        <authorList>
            <person name="Yu Y."/>
            <person name="Lee S."/>
            <person name="de Baynast K."/>
            <person name="Wissotski M."/>
            <person name="Liu L."/>
            <person name="Talag J."/>
            <person name="Goicoechea J."/>
            <person name="Angelova A."/>
            <person name="Jetty R."/>
            <person name="Kudrna D."/>
            <person name="Golser W."/>
            <person name="Rivera L."/>
            <person name="Zhang J."/>
            <person name="Wing R."/>
        </authorList>
    </citation>
    <scope>NUCLEOTIDE SEQUENCE</scope>
</reference>